<dbReference type="EMBL" id="BKAL01000001">
    <property type="protein sequence ID" value="GEP67531.1"/>
    <property type="molecule type" value="Genomic_DNA"/>
</dbReference>
<keyword evidence="2" id="KW-1185">Reference proteome</keyword>
<sequence length="309" mass="34595">MSTQGWGSDEWEEHSRRLLRLRYGIDFVPVPDKSGGDGGLDGFVRREAIAWQFYAPEGEPLQPSTRYARQRDKITTDVKKLKRYSSRVEELLGETILRDWVLLTPVHESSDLISHCNAITKLARSWDLPFLAQGFNVSVQDLDDLALEHKLAQASGLLPEGLRGPIDIPELTRDGGLFSQASGPRIGVMDGKLKKIISSDEDRAYFRGELLKSKFATADLLDRYDTRVPDIAQSIRFEIGQAKRGMLMSQTLSSRDSAHLGKVQEDVRSRIVDVAPGMPYATSHLVAEGTVCEWLEECSMDFSPPETTE</sequence>
<reference evidence="1 2" key="1">
    <citation type="submission" date="2019-07" db="EMBL/GenBank/DDBJ databases">
        <title>Whole genome shotgun sequence of Cellulomonas soli NBRC 109434.</title>
        <authorList>
            <person name="Hosoyama A."/>
            <person name="Uohara A."/>
            <person name="Ohji S."/>
            <person name="Ichikawa N."/>
        </authorList>
    </citation>
    <scope>NUCLEOTIDE SEQUENCE [LARGE SCALE GENOMIC DNA]</scope>
    <source>
        <strain evidence="1 2">NBRC 109434</strain>
    </source>
</reference>
<proteinExistence type="predicted"/>
<comment type="caution">
    <text evidence="1">The sequence shown here is derived from an EMBL/GenBank/DDBJ whole genome shotgun (WGS) entry which is preliminary data.</text>
</comment>
<evidence type="ECO:0000313" key="2">
    <source>
        <dbReference type="Proteomes" id="UP000321798"/>
    </source>
</evidence>
<gene>
    <name evidence="1" type="ORF">CSO01_02460</name>
</gene>
<dbReference type="Proteomes" id="UP000321798">
    <property type="component" value="Unassembled WGS sequence"/>
</dbReference>
<dbReference type="AlphaFoldDB" id="A0A512P8K4"/>
<protein>
    <submittedName>
        <fullName evidence="1">Uncharacterized protein</fullName>
    </submittedName>
</protein>
<name>A0A512P8K4_9CELL</name>
<organism evidence="1 2">
    <name type="scientific">Cellulomonas soli</name>
    <dbReference type="NCBI Taxonomy" id="931535"/>
    <lineage>
        <taxon>Bacteria</taxon>
        <taxon>Bacillati</taxon>
        <taxon>Actinomycetota</taxon>
        <taxon>Actinomycetes</taxon>
        <taxon>Micrococcales</taxon>
        <taxon>Cellulomonadaceae</taxon>
        <taxon>Cellulomonas</taxon>
    </lineage>
</organism>
<dbReference type="OrthoDB" id="2962756at2"/>
<evidence type="ECO:0000313" key="1">
    <source>
        <dbReference type="EMBL" id="GEP67531.1"/>
    </source>
</evidence>
<accession>A0A512P8K4</accession>
<dbReference type="RefSeq" id="WP_146951300.1">
    <property type="nucleotide sequence ID" value="NZ_BAABBJ010000005.1"/>
</dbReference>